<reference evidence="1" key="1">
    <citation type="submission" date="2020-11" db="EMBL/GenBank/DDBJ databases">
        <title>Adaptations for nitrogen fixation in a non-lichenized fungal sporocarp promotes dispersal by wood-feeding termites.</title>
        <authorList>
            <consortium name="DOE Joint Genome Institute"/>
            <person name="Koch R.A."/>
            <person name="Yoon G."/>
            <person name="Arayal U."/>
            <person name="Lail K."/>
            <person name="Amirebrahimi M."/>
            <person name="Labutti K."/>
            <person name="Lipzen A."/>
            <person name="Riley R."/>
            <person name="Barry K."/>
            <person name="Henrissat B."/>
            <person name="Grigoriev I.V."/>
            <person name="Herr J.R."/>
            <person name="Aime M.C."/>
        </authorList>
    </citation>
    <scope>NUCLEOTIDE SEQUENCE</scope>
    <source>
        <strain evidence="1">MCA 3950</strain>
    </source>
</reference>
<gene>
    <name evidence="1" type="ORF">BT62DRAFT_921346</name>
</gene>
<dbReference type="EMBL" id="MU250541">
    <property type="protein sequence ID" value="KAG7444053.1"/>
    <property type="molecule type" value="Genomic_DNA"/>
</dbReference>
<dbReference type="GeneID" id="66106591"/>
<organism evidence="1 2">
    <name type="scientific">Guyanagaster necrorhizus</name>
    <dbReference type="NCBI Taxonomy" id="856835"/>
    <lineage>
        <taxon>Eukaryota</taxon>
        <taxon>Fungi</taxon>
        <taxon>Dikarya</taxon>
        <taxon>Basidiomycota</taxon>
        <taxon>Agaricomycotina</taxon>
        <taxon>Agaricomycetes</taxon>
        <taxon>Agaricomycetidae</taxon>
        <taxon>Agaricales</taxon>
        <taxon>Marasmiineae</taxon>
        <taxon>Physalacriaceae</taxon>
        <taxon>Guyanagaster</taxon>
    </lineage>
</organism>
<accession>A0A9P7VP05</accession>
<dbReference type="RefSeq" id="XP_043037553.1">
    <property type="nucleotide sequence ID" value="XM_043184294.1"/>
</dbReference>
<dbReference type="AlphaFoldDB" id="A0A9P7VP05"/>
<name>A0A9P7VP05_9AGAR</name>
<dbReference type="Proteomes" id="UP000812287">
    <property type="component" value="Unassembled WGS sequence"/>
</dbReference>
<protein>
    <submittedName>
        <fullName evidence="1">Uncharacterized protein</fullName>
    </submittedName>
</protein>
<evidence type="ECO:0000313" key="2">
    <source>
        <dbReference type="Proteomes" id="UP000812287"/>
    </source>
</evidence>
<evidence type="ECO:0000313" key="1">
    <source>
        <dbReference type="EMBL" id="KAG7444053.1"/>
    </source>
</evidence>
<sequence length="154" mass="17321">MKYDLTGHDKLEKERILPTHAMLFGAENVCSIRSTFACSIKKKHLYLRLQLIQGSTALPWLSRIPGIDEGVVLYAAGTEKYLTPWPPESAIGTHFNFHIPLQTHLRSTLPVLCGRPTLRQSQGCGSRNFGVTVPSRAKLNDHSWQKPAKIMDDR</sequence>
<comment type="caution">
    <text evidence="1">The sequence shown here is derived from an EMBL/GenBank/DDBJ whole genome shotgun (WGS) entry which is preliminary data.</text>
</comment>
<proteinExistence type="predicted"/>
<keyword evidence="2" id="KW-1185">Reference proteome</keyword>